<dbReference type="Proteomes" id="UP001642540">
    <property type="component" value="Unassembled WGS sequence"/>
</dbReference>
<proteinExistence type="predicted"/>
<evidence type="ECO:0000313" key="1">
    <source>
        <dbReference type="EMBL" id="CAL8128766.1"/>
    </source>
</evidence>
<organism evidence="1 2">
    <name type="scientific">Orchesella dallaii</name>
    <dbReference type="NCBI Taxonomy" id="48710"/>
    <lineage>
        <taxon>Eukaryota</taxon>
        <taxon>Metazoa</taxon>
        <taxon>Ecdysozoa</taxon>
        <taxon>Arthropoda</taxon>
        <taxon>Hexapoda</taxon>
        <taxon>Collembola</taxon>
        <taxon>Entomobryomorpha</taxon>
        <taxon>Entomobryoidea</taxon>
        <taxon>Orchesellidae</taxon>
        <taxon>Orchesellinae</taxon>
        <taxon>Orchesella</taxon>
    </lineage>
</organism>
<accession>A0ABP1RID4</accession>
<comment type="caution">
    <text evidence="1">The sequence shown here is derived from an EMBL/GenBank/DDBJ whole genome shotgun (WGS) entry which is preliminary data.</text>
</comment>
<dbReference type="EMBL" id="CAXLJM020000075">
    <property type="protein sequence ID" value="CAL8128766.1"/>
    <property type="molecule type" value="Genomic_DNA"/>
</dbReference>
<keyword evidence="2" id="KW-1185">Reference proteome</keyword>
<name>A0ABP1RID4_9HEXA</name>
<protein>
    <submittedName>
        <fullName evidence="1">Uncharacterized protein</fullName>
    </submittedName>
</protein>
<sequence length="144" mass="16475">MRSLFSFMTSEIPPIRSTDFFYLYNSSTVLCIAGTGNPADPSPLHEWANSAKTISIENLQNQMEYHDTILKIPYCHERNLSSLSERVATHNQIKTPQEAIPINGDIAIVSSSDDRNLVGESMKFLNFFQYKSRDNSIPYGWYRM</sequence>
<gene>
    <name evidence="1" type="ORF">ODALV1_LOCUS22532</name>
</gene>
<evidence type="ECO:0000313" key="2">
    <source>
        <dbReference type="Proteomes" id="UP001642540"/>
    </source>
</evidence>
<reference evidence="1 2" key="1">
    <citation type="submission" date="2024-08" db="EMBL/GenBank/DDBJ databases">
        <authorList>
            <person name="Cucini C."/>
            <person name="Frati F."/>
        </authorList>
    </citation>
    <scope>NUCLEOTIDE SEQUENCE [LARGE SCALE GENOMIC DNA]</scope>
</reference>